<keyword evidence="1" id="KW-0449">Lipoprotein</keyword>
<evidence type="ECO:0000313" key="2">
    <source>
        <dbReference type="Proteomes" id="UP001392318"/>
    </source>
</evidence>
<keyword evidence="2" id="KW-1185">Reference proteome</keyword>
<dbReference type="Proteomes" id="UP001392318">
    <property type="component" value="Unassembled WGS sequence"/>
</dbReference>
<reference evidence="1" key="1">
    <citation type="submission" date="2024-01" db="EMBL/GenBank/DDBJ databases">
        <title>The diversity of rhizobia nodulating Mimosa spp. in eleven states of Brazil covering several biomes is determined by host plant, location, and edaphic factors.</title>
        <authorList>
            <person name="Rouws L."/>
            <person name="Barauna A."/>
            <person name="Beukes C."/>
            <person name="De Faria S.M."/>
            <person name="Gross E."/>
            <person name="Dos Reis Junior F.B."/>
            <person name="Simon M."/>
            <person name="Maluk M."/>
            <person name="Odee D.W."/>
            <person name="Kenicer G."/>
            <person name="Young J.P.W."/>
            <person name="Reis V.M."/>
            <person name="Zilli J."/>
            <person name="James E.K."/>
        </authorList>
    </citation>
    <scope>NUCLEOTIDE SEQUENCE</scope>
    <source>
        <strain evidence="1">JPY452</strain>
    </source>
</reference>
<name>A0ACC6RDR1_9BURK</name>
<accession>A0ACC6RDR1</accession>
<sequence length="225" mass="23347">MSRTSRLPRSMQRAATAGSAWLAALALGALLAACAGSPSSINEARYDLGLQSSQEAPGAPATLAAPGAPGARPLLKVLAVSAPPPLDNDGILYRMNFDSQRTARYANSRWTMSPARLLTERLRTSLGAHATVLAGGDAVQAPMLKVELYEFEQVFESPTQSAGVLAARATLMQGGRVLAQRSFATRAPAPTPDAAGGVRALQAASDDFANQLGAWLSTQSFAGTP</sequence>
<gene>
    <name evidence="1" type="ORF">VSR83_06180</name>
</gene>
<evidence type="ECO:0000313" key="1">
    <source>
        <dbReference type="EMBL" id="MEM5399676.1"/>
    </source>
</evidence>
<comment type="caution">
    <text evidence="1">The sequence shown here is derived from an EMBL/GenBank/DDBJ whole genome shotgun (WGS) entry which is preliminary data.</text>
</comment>
<organism evidence="1 2">
    <name type="scientific">Paraburkholderia unamae</name>
    <dbReference type="NCBI Taxonomy" id="219649"/>
    <lineage>
        <taxon>Bacteria</taxon>
        <taxon>Pseudomonadati</taxon>
        <taxon>Pseudomonadota</taxon>
        <taxon>Betaproteobacteria</taxon>
        <taxon>Burkholderiales</taxon>
        <taxon>Burkholderiaceae</taxon>
        <taxon>Paraburkholderia</taxon>
    </lineage>
</organism>
<proteinExistence type="predicted"/>
<dbReference type="EMBL" id="JAYMRU010000003">
    <property type="protein sequence ID" value="MEM5399676.1"/>
    <property type="molecule type" value="Genomic_DNA"/>
</dbReference>
<protein>
    <submittedName>
        <fullName evidence="1">ABC-type transport auxiliary lipoprotein family protein</fullName>
    </submittedName>
</protein>